<protein>
    <recommendedName>
        <fullName evidence="2">Transcriptional regulator SutA RNAP-binding domain-containing protein</fullName>
    </recommendedName>
</protein>
<dbReference type="InterPro" id="IPR049191">
    <property type="entry name" value="SutA_RBD"/>
</dbReference>
<organism evidence="3 4">
    <name type="scientific">Spartinivicinus marinus</name>
    <dbReference type="NCBI Taxonomy" id="2994442"/>
    <lineage>
        <taxon>Bacteria</taxon>
        <taxon>Pseudomonadati</taxon>
        <taxon>Pseudomonadota</taxon>
        <taxon>Gammaproteobacteria</taxon>
        <taxon>Oceanospirillales</taxon>
        <taxon>Zooshikellaceae</taxon>
        <taxon>Spartinivicinus</taxon>
    </lineage>
</organism>
<evidence type="ECO:0000313" key="3">
    <source>
        <dbReference type="EMBL" id="NYZ68103.1"/>
    </source>
</evidence>
<dbReference type="Pfam" id="PF20661">
    <property type="entry name" value="SutA-RBD"/>
    <property type="match status" value="1"/>
</dbReference>
<evidence type="ECO:0000256" key="1">
    <source>
        <dbReference type="SAM" id="MobiDB-lite"/>
    </source>
</evidence>
<dbReference type="Proteomes" id="UP000569732">
    <property type="component" value="Unassembled WGS sequence"/>
</dbReference>
<keyword evidence="4" id="KW-1185">Reference proteome</keyword>
<comment type="caution">
    <text evidence="3">The sequence shown here is derived from an EMBL/GenBank/DDBJ whole genome shotgun (WGS) entry which is preliminary data.</text>
</comment>
<reference evidence="3 4" key="1">
    <citation type="submission" date="2020-07" db="EMBL/GenBank/DDBJ databases">
        <title>Endozoicomonas sp. nov., isolated from sediment.</title>
        <authorList>
            <person name="Gu T."/>
        </authorList>
    </citation>
    <scope>NUCLEOTIDE SEQUENCE [LARGE SCALE GENOMIC DNA]</scope>
    <source>
        <strain evidence="3 4">SM1973</strain>
    </source>
</reference>
<dbReference type="EMBL" id="JACCKB010000035">
    <property type="protein sequence ID" value="NYZ68103.1"/>
    <property type="molecule type" value="Genomic_DNA"/>
</dbReference>
<sequence>MPRRKEQHTSSLQDHKKIEEQTSEFLKSGGKITKIPYGASGLPSITDKNKSLYGRNIRGSIFLT</sequence>
<name>A0A853I417_9GAMM</name>
<accession>A0A853I417</accession>
<dbReference type="RefSeq" id="WP_180570122.1">
    <property type="nucleotide sequence ID" value="NZ_JACCKB010000035.1"/>
</dbReference>
<feature type="region of interest" description="Disordered" evidence="1">
    <location>
        <begin position="1"/>
        <end position="25"/>
    </location>
</feature>
<evidence type="ECO:0000313" key="4">
    <source>
        <dbReference type="Proteomes" id="UP000569732"/>
    </source>
</evidence>
<feature type="domain" description="Transcriptional regulator SutA RNAP-binding" evidence="2">
    <location>
        <begin position="14"/>
        <end position="43"/>
    </location>
</feature>
<proteinExistence type="predicted"/>
<gene>
    <name evidence="3" type="ORF">H0A36_18975</name>
</gene>
<dbReference type="AlphaFoldDB" id="A0A853I417"/>
<evidence type="ECO:0000259" key="2">
    <source>
        <dbReference type="Pfam" id="PF20661"/>
    </source>
</evidence>